<evidence type="ECO:0000313" key="2">
    <source>
        <dbReference type="Proteomes" id="UP000798602"/>
    </source>
</evidence>
<name>A0ABW9Z4P0_9FLAO</name>
<reference evidence="2" key="1">
    <citation type="submission" date="2020-01" db="EMBL/GenBank/DDBJ databases">
        <title>Sphingomonas sp. strain CSW-10.</title>
        <authorList>
            <person name="Chen W.-M."/>
        </authorList>
    </citation>
    <scope>NUCLEOTIDE SEQUENCE [LARGE SCALE GENOMIC DNA]</scope>
    <source>
        <strain evidence="2">NST-5</strain>
    </source>
</reference>
<proteinExistence type="predicted"/>
<organism evidence="1 2">
    <name type="scientific">Flavobacterium ichthyis</name>
    <dbReference type="NCBI Taxonomy" id="2698827"/>
    <lineage>
        <taxon>Bacteria</taxon>
        <taxon>Pseudomonadati</taxon>
        <taxon>Bacteroidota</taxon>
        <taxon>Flavobacteriia</taxon>
        <taxon>Flavobacteriales</taxon>
        <taxon>Flavobacteriaceae</taxon>
        <taxon>Flavobacterium</taxon>
    </lineage>
</organism>
<accession>A0ABW9Z4P0</accession>
<evidence type="ECO:0000313" key="1">
    <source>
        <dbReference type="EMBL" id="NBL63797.1"/>
    </source>
</evidence>
<dbReference type="EMBL" id="JAABLM010000001">
    <property type="protein sequence ID" value="NBL63797.1"/>
    <property type="molecule type" value="Genomic_DNA"/>
</dbReference>
<protein>
    <submittedName>
        <fullName evidence="1">Uncharacterized protein</fullName>
    </submittedName>
</protein>
<comment type="caution">
    <text evidence="1">The sequence shown here is derived from an EMBL/GenBank/DDBJ whole genome shotgun (WGS) entry which is preliminary data.</text>
</comment>
<keyword evidence="2" id="KW-1185">Reference proteome</keyword>
<sequence length="49" mass="5958">MPKFFLTENLKVWKLEGRKKIIQEREKRKEKINIKDILLQKKIPLPLQG</sequence>
<dbReference type="Proteomes" id="UP000798602">
    <property type="component" value="Unassembled WGS sequence"/>
</dbReference>
<gene>
    <name evidence="1" type="ORF">GV828_01135</name>
</gene>